<keyword evidence="11 17" id="KW-1133">Transmembrane helix</keyword>
<proteinExistence type="inferred from homology"/>
<evidence type="ECO:0000256" key="6">
    <source>
        <dbReference type="ARBA" id="ARBA00022448"/>
    </source>
</evidence>
<evidence type="ECO:0000256" key="14">
    <source>
        <dbReference type="ARBA" id="ARBA00023128"/>
    </source>
</evidence>
<dbReference type="GO" id="GO:0015990">
    <property type="term" value="P:electron transport coupled proton transport"/>
    <property type="evidence" value="ECO:0007669"/>
    <property type="project" value="TreeGrafter"/>
</dbReference>
<keyword evidence="10 17" id="KW-0249">Electron transport</keyword>
<feature type="transmembrane region" description="Helical" evidence="17">
    <location>
        <begin position="254"/>
        <end position="272"/>
    </location>
</feature>
<feature type="transmembrane region" description="Helical" evidence="17">
    <location>
        <begin position="91"/>
        <end position="107"/>
    </location>
</feature>
<name>A0A0U1WEL6_9HYME</name>
<feature type="transmembrane region" description="Helical" evidence="17">
    <location>
        <begin position="147"/>
        <end position="168"/>
    </location>
</feature>
<evidence type="ECO:0000256" key="17">
    <source>
        <dbReference type="RuleBase" id="RU003297"/>
    </source>
</evidence>
<comment type="catalytic activity">
    <reaction evidence="16 17">
        <text>a ubiquinone + NADH + 5 H(+)(in) = a ubiquinol + NAD(+) + 4 H(+)(out)</text>
        <dbReference type="Rhea" id="RHEA:29091"/>
        <dbReference type="Rhea" id="RHEA-COMP:9565"/>
        <dbReference type="Rhea" id="RHEA-COMP:9566"/>
        <dbReference type="ChEBI" id="CHEBI:15378"/>
        <dbReference type="ChEBI" id="CHEBI:16389"/>
        <dbReference type="ChEBI" id="CHEBI:17976"/>
        <dbReference type="ChEBI" id="CHEBI:57540"/>
        <dbReference type="ChEBI" id="CHEBI:57945"/>
        <dbReference type="EC" id="7.1.1.2"/>
    </reaction>
</comment>
<dbReference type="GO" id="GO:0042773">
    <property type="term" value="P:ATP synthesis coupled electron transport"/>
    <property type="evidence" value="ECO:0007669"/>
    <property type="project" value="InterPro"/>
</dbReference>
<evidence type="ECO:0000256" key="16">
    <source>
        <dbReference type="ARBA" id="ARBA00049551"/>
    </source>
</evidence>
<comment type="function">
    <text evidence="17">Core subunit of the mitochondrial membrane respiratory chain NADH dehydrogenase (Complex I) which catalyzes electron transfer from NADH through the respiratory chain, using ubiquinone as an electron acceptor. Essential for the catalytic activity and assembly of complex I.</text>
</comment>
<dbReference type="PANTHER" id="PTHR43507">
    <property type="entry name" value="NADH-UBIQUINONE OXIDOREDUCTASE CHAIN 4"/>
    <property type="match status" value="1"/>
</dbReference>
<evidence type="ECO:0000256" key="13">
    <source>
        <dbReference type="ARBA" id="ARBA00023075"/>
    </source>
</evidence>
<dbReference type="PANTHER" id="PTHR43507:SF20">
    <property type="entry name" value="NADH-UBIQUINONE OXIDOREDUCTASE CHAIN 4"/>
    <property type="match status" value="1"/>
</dbReference>
<evidence type="ECO:0000259" key="19">
    <source>
        <dbReference type="Pfam" id="PF01059"/>
    </source>
</evidence>
<comment type="subcellular location">
    <subcellularLocation>
        <location evidence="2 17">Mitochondrion membrane</location>
        <topology evidence="2 17">Multi-pass membrane protein</topology>
    </subcellularLocation>
</comment>
<keyword evidence="13 17" id="KW-0830">Ubiquinone</keyword>
<accession>A0A0U1WEL6</accession>
<dbReference type="Pfam" id="PF01059">
    <property type="entry name" value="Oxidored_q5_N"/>
    <property type="match status" value="1"/>
</dbReference>
<evidence type="ECO:0000313" key="20">
    <source>
        <dbReference type="EMBL" id="AHX97830.1"/>
    </source>
</evidence>
<evidence type="ECO:0000256" key="2">
    <source>
        <dbReference type="ARBA" id="ARBA00004225"/>
    </source>
</evidence>
<feature type="transmembrane region" description="Helical" evidence="17">
    <location>
        <begin position="60"/>
        <end position="79"/>
    </location>
</feature>
<dbReference type="PRINTS" id="PR01437">
    <property type="entry name" value="NUOXDRDTASE4"/>
</dbReference>
<feature type="transmembrane region" description="Helical" evidence="17">
    <location>
        <begin position="279"/>
        <end position="300"/>
    </location>
</feature>
<feature type="transmembrane region" description="Helical" evidence="17">
    <location>
        <begin position="429"/>
        <end position="450"/>
    </location>
</feature>
<feature type="domain" description="NADH:quinone oxidoreductase/Mrp antiporter transmembrane" evidence="18">
    <location>
        <begin position="109"/>
        <end position="396"/>
    </location>
</feature>
<keyword evidence="15 17" id="KW-0472">Membrane</keyword>
<dbReference type="GO" id="GO:0048039">
    <property type="term" value="F:ubiquinone binding"/>
    <property type="evidence" value="ECO:0007669"/>
    <property type="project" value="TreeGrafter"/>
</dbReference>
<evidence type="ECO:0000256" key="10">
    <source>
        <dbReference type="ARBA" id="ARBA00022982"/>
    </source>
</evidence>
<evidence type="ECO:0000256" key="4">
    <source>
        <dbReference type="ARBA" id="ARBA00012944"/>
    </source>
</evidence>
<dbReference type="EC" id="7.1.1.2" evidence="4 17"/>
<feature type="transmembrane region" description="Helical" evidence="17">
    <location>
        <begin position="306"/>
        <end position="325"/>
    </location>
</feature>
<evidence type="ECO:0000256" key="3">
    <source>
        <dbReference type="ARBA" id="ARBA00009025"/>
    </source>
</evidence>
<keyword evidence="6 17" id="KW-0813">Transport</keyword>
<dbReference type="GO" id="GO:0008137">
    <property type="term" value="F:NADH dehydrogenase (ubiquinone) activity"/>
    <property type="evidence" value="ECO:0007669"/>
    <property type="project" value="UniProtKB-UniRule"/>
</dbReference>
<evidence type="ECO:0000256" key="12">
    <source>
        <dbReference type="ARBA" id="ARBA00023027"/>
    </source>
</evidence>
<dbReference type="InterPro" id="IPR000260">
    <property type="entry name" value="NADH4_N"/>
</dbReference>
<evidence type="ECO:0000256" key="15">
    <source>
        <dbReference type="ARBA" id="ARBA00023136"/>
    </source>
</evidence>
<feature type="domain" description="NADH:ubiquinone oxidoreductase chain 4 N-terminal" evidence="19">
    <location>
        <begin position="1"/>
        <end position="106"/>
    </location>
</feature>
<evidence type="ECO:0000256" key="8">
    <source>
        <dbReference type="ARBA" id="ARBA00022692"/>
    </source>
</evidence>
<keyword evidence="12 17" id="KW-0520">NAD</keyword>
<feature type="transmembrane region" description="Helical" evidence="17">
    <location>
        <begin position="223"/>
        <end position="242"/>
    </location>
</feature>
<organism evidence="20">
    <name type="scientific">Pseudognaptodon sp. QL-2014</name>
    <dbReference type="NCBI Taxonomy" id="1491725"/>
    <lineage>
        <taxon>Eukaryota</taxon>
        <taxon>Metazoa</taxon>
        <taxon>Ecdysozoa</taxon>
        <taxon>Arthropoda</taxon>
        <taxon>Hexapoda</taxon>
        <taxon>Insecta</taxon>
        <taxon>Pterygota</taxon>
        <taxon>Neoptera</taxon>
        <taxon>Endopterygota</taxon>
        <taxon>Hymenoptera</taxon>
        <taxon>Apocrita</taxon>
        <taxon>Ichneumonoidea</taxon>
        <taxon>Braconidae</taxon>
        <taxon>Gnamptodontinae</taxon>
        <taxon>Pseudognaptodon</taxon>
    </lineage>
</organism>
<keyword evidence="7 17" id="KW-0679">Respiratory chain</keyword>
<dbReference type="GO" id="GO:0031966">
    <property type="term" value="C:mitochondrial membrane"/>
    <property type="evidence" value="ECO:0007669"/>
    <property type="project" value="UniProtKB-SubCell"/>
</dbReference>
<protein>
    <recommendedName>
        <fullName evidence="5 17">NADH-ubiquinone oxidoreductase chain 4</fullName>
        <ecNumber evidence="4 17">7.1.1.2</ecNumber>
    </recommendedName>
</protein>
<evidence type="ECO:0000256" key="7">
    <source>
        <dbReference type="ARBA" id="ARBA00022660"/>
    </source>
</evidence>
<dbReference type="InterPro" id="IPR001750">
    <property type="entry name" value="ND/Mrp_TM"/>
</dbReference>
<feature type="transmembrane region" description="Helical" evidence="17">
    <location>
        <begin position="346"/>
        <end position="365"/>
    </location>
</feature>
<comment type="similarity">
    <text evidence="3 17">Belongs to the complex I subunit 4 family.</text>
</comment>
<dbReference type="AlphaFoldDB" id="A0A0U1WEL6"/>
<keyword evidence="14 17" id="KW-0496">Mitochondrion</keyword>
<keyword evidence="8 17" id="KW-0812">Transmembrane</keyword>
<gene>
    <name evidence="20" type="primary">ND4</name>
</gene>
<dbReference type="GO" id="GO:0003954">
    <property type="term" value="F:NADH dehydrogenase activity"/>
    <property type="evidence" value="ECO:0007669"/>
    <property type="project" value="TreeGrafter"/>
</dbReference>
<dbReference type="EMBL" id="KJ412473">
    <property type="protein sequence ID" value="AHX97830.1"/>
    <property type="molecule type" value="Genomic_DNA"/>
</dbReference>
<sequence>MMKTLFFCFFLNFLIKKLNLNFFNIFIINNLFLIFFMFLNFNFFLNYYWNNINYFLGIDYVSFSLCLLNFWIMSLSIYSNNLFIFKKFNKNFMIIMINLTLILIMTFCSMNMLMFYIFFEISLIPIMMIIMGWGYQIDRIQASMYMLFYTLFGSLPLLMIMLYIYMKFFTLNFNFMMLCKDFYNFNSLLFFFMMISAFLIKLPMYLTHLWLPKAHVEAPVSGSMILAGIMLKLGSYGIYRLIMIFNNLMSNFSIYLLIISLFGSMISSLICLNQSDLKIIVAYSSVVHMSVLLAGILTLYNLGLKSSLMLMIAHGLCSSGMFLIVNINYERILTRNIFINKNLINIFPFMTLWWFLICSSNFSAPPSLNLLSEIMLFNSIIQWNYFLMILIILISFFSTCYSIFLYSFSQYGKMNYTFLNFKYINCLEILLMILHWMPLNLIFLNMNLLIY</sequence>
<feature type="transmembrane region" description="Helical" evidence="17">
    <location>
        <begin position="113"/>
        <end position="135"/>
    </location>
</feature>
<keyword evidence="9" id="KW-1278">Translocase</keyword>
<comment type="function">
    <text evidence="1">Core subunit of the mitochondrial membrane respiratory chain NADH dehydrogenase (Complex I) that is believed to belong to the minimal assembly required for catalysis. Complex I functions in the transfer of electrons from NADH to the respiratory chain. The immediate electron acceptor for the enzyme is believed to be ubiquinone.</text>
</comment>
<feature type="transmembrane region" description="Helical" evidence="17">
    <location>
        <begin position="188"/>
        <end position="211"/>
    </location>
</feature>
<evidence type="ECO:0000256" key="1">
    <source>
        <dbReference type="ARBA" id="ARBA00003257"/>
    </source>
</evidence>
<evidence type="ECO:0000256" key="11">
    <source>
        <dbReference type="ARBA" id="ARBA00022989"/>
    </source>
</evidence>
<evidence type="ECO:0000256" key="5">
    <source>
        <dbReference type="ARBA" id="ARBA00021006"/>
    </source>
</evidence>
<geneLocation type="mitochondrion" evidence="20"/>
<dbReference type="InterPro" id="IPR003918">
    <property type="entry name" value="NADH_UbQ_OxRdtase"/>
</dbReference>
<evidence type="ECO:0000259" key="18">
    <source>
        <dbReference type="Pfam" id="PF00361"/>
    </source>
</evidence>
<reference evidence="20" key="1">
    <citation type="submission" date="2014-02" db="EMBL/GenBank/DDBJ databases">
        <title>The comparative mitochondrial genomes from Braconidae subfamilies and the phylogeny of the Hymenoptera.</title>
        <authorList>
            <person name="Li Q."/>
            <person name="Wei S.J."/>
            <person name="Chen X.X."/>
        </authorList>
    </citation>
    <scope>NUCLEOTIDE SEQUENCE</scope>
</reference>
<feature type="transmembrane region" description="Helical" evidence="17">
    <location>
        <begin position="385"/>
        <end position="408"/>
    </location>
</feature>
<feature type="transmembrane region" description="Helical" evidence="17">
    <location>
        <begin position="21"/>
        <end position="48"/>
    </location>
</feature>
<dbReference type="Pfam" id="PF00361">
    <property type="entry name" value="Proton_antipo_M"/>
    <property type="match status" value="1"/>
</dbReference>
<evidence type="ECO:0000256" key="9">
    <source>
        <dbReference type="ARBA" id="ARBA00022967"/>
    </source>
</evidence>